<dbReference type="Proteomes" id="UP001501729">
    <property type="component" value="Unassembled WGS sequence"/>
</dbReference>
<gene>
    <name evidence="1" type="ORF">GCM10025751_41870</name>
</gene>
<name>A0AAV3UMP7_9EURY</name>
<evidence type="ECO:0000313" key="2">
    <source>
        <dbReference type="Proteomes" id="UP001501729"/>
    </source>
</evidence>
<reference evidence="1 2" key="1">
    <citation type="journal article" date="2019" name="Int. J. Syst. Evol. Microbiol.">
        <title>The Global Catalogue of Microorganisms (GCM) 10K type strain sequencing project: providing services to taxonomists for standard genome sequencing and annotation.</title>
        <authorList>
            <consortium name="The Broad Institute Genomics Platform"/>
            <consortium name="The Broad Institute Genome Sequencing Center for Infectious Disease"/>
            <person name="Wu L."/>
            <person name="Ma J."/>
        </authorList>
    </citation>
    <scope>NUCLEOTIDE SEQUENCE [LARGE SCALE GENOMIC DNA]</scope>
    <source>
        <strain evidence="1 2">JCM 17504</strain>
    </source>
</reference>
<proteinExistence type="predicted"/>
<evidence type="ECO:0000313" key="1">
    <source>
        <dbReference type="EMBL" id="GAA5058619.1"/>
    </source>
</evidence>
<protein>
    <recommendedName>
        <fullName evidence="3">Polymer-forming cytoskeletal protein</fullName>
    </recommendedName>
</protein>
<keyword evidence="2" id="KW-1185">Reference proteome</keyword>
<evidence type="ECO:0008006" key="3">
    <source>
        <dbReference type="Google" id="ProtNLM"/>
    </source>
</evidence>
<accession>A0AAV3UMP7</accession>
<dbReference type="EMBL" id="BAABKX010000015">
    <property type="protein sequence ID" value="GAA5058619.1"/>
    <property type="molecule type" value="Genomic_DNA"/>
</dbReference>
<dbReference type="AlphaFoldDB" id="A0AAV3UMP7"/>
<sequence>MTAFDEIDAEQLDVSGVLTVERGVRVDIASFSGAVTAHGDLRCESVEVSGATEISGDATANHIAVSGSLSVDGVTRADEFECSGSVHLEDVKANQFEATGAVTLTTLDADAIRIQGAIEAEQVEANEIGFDLVSDSVISHLVGESVVVTRHRPNGFLRAEFIEGDDVALDYVDVGTVVGDQVSLGSNASVEVVRAEEIDVADGATVGSMERIE</sequence>
<comment type="caution">
    <text evidence="1">The sequence shown here is derived from an EMBL/GenBank/DDBJ whole genome shotgun (WGS) entry which is preliminary data.</text>
</comment>
<organism evidence="1 2">
    <name type="scientific">Haladaptatus pallidirubidus</name>
    <dbReference type="NCBI Taxonomy" id="1008152"/>
    <lineage>
        <taxon>Archaea</taxon>
        <taxon>Methanobacteriati</taxon>
        <taxon>Methanobacteriota</taxon>
        <taxon>Stenosarchaea group</taxon>
        <taxon>Halobacteria</taxon>
        <taxon>Halobacteriales</taxon>
        <taxon>Haladaptataceae</taxon>
        <taxon>Haladaptatus</taxon>
    </lineage>
</organism>